<name>A0ABZ0SJJ6_9MICO</name>
<keyword evidence="1" id="KW-0812">Transmembrane</keyword>
<dbReference type="RefSeq" id="WP_320940999.1">
    <property type="nucleotide sequence ID" value="NZ_BAABEU010000010.1"/>
</dbReference>
<dbReference type="Proteomes" id="UP001323798">
    <property type="component" value="Chromosome"/>
</dbReference>
<evidence type="ECO:0000313" key="3">
    <source>
        <dbReference type="Proteomes" id="UP001323798"/>
    </source>
</evidence>
<evidence type="ECO:0000313" key="2">
    <source>
        <dbReference type="EMBL" id="WPR88279.1"/>
    </source>
</evidence>
<reference evidence="2 3" key="1">
    <citation type="submission" date="2023-11" db="EMBL/GenBank/DDBJ databases">
        <title>Genome sequence of Microbacterium rhizosphaerae KACC 19337.</title>
        <authorList>
            <person name="Choi H."/>
            <person name="Kim S."/>
            <person name="Kim Y."/>
            <person name="Kwon S.-W."/>
            <person name="Heo J."/>
        </authorList>
    </citation>
    <scope>NUCLEOTIDE SEQUENCE [LARGE SCALE GENOMIC DNA]</scope>
    <source>
        <strain evidence="2 3">KACC 19337</strain>
    </source>
</reference>
<dbReference type="PANTHER" id="PTHR34980:SF2">
    <property type="entry name" value="INNER MEMBRANE PROTEIN YHAH-RELATED"/>
    <property type="match status" value="1"/>
</dbReference>
<dbReference type="Pfam" id="PF05656">
    <property type="entry name" value="DUF805"/>
    <property type="match status" value="1"/>
</dbReference>
<dbReference type="EMBL" id="CP139368">
    <property type="protein sequence ID" value="WPR88279.1"/>
    <property type="molecule type" value="Genomic_DNA"/>
</dbReference>
<keyword evidence="1" id="KW-0472">Membrane</keyword>
<feature type="transmembrane region" description="Helical" evidence="1">
    <location>
        <begin position="26"/>
        <end position="48"/>
    </location>
</feature>
<keyword evidence="3" id="KW-1185">Reference proteome</keyword>
<gene>
    <name evidence="2" type="ORF">SM116_10845</name>
</gene>
<proteinExistence type="predicted"/>
<dbReference type="PANTHER" id="PTHR34980">
    <property type="entry name" value="INNER MEMBRANE PROTEIN-RELATED-RELATED"/>
    <property type="match status" value="1"/>
</dbReference>
<sequence>MTFPQSISTVFRKYADFTGTASRAEFWWWILFTALVNAALSTLSVWNVSVHSTFPVGPNLTGLWAIAVLVPTLAVTVRRLRSADRSWANLFWLLLPVAGLIILIVLCAQPDRVGTRAHPAASTPL</sequence>
<accession>A0ABZ0SJJ6</accession>
<feature type="transmembrane region" description="Helical" evidence="1">
    <location>
        <begin position="90"/>
        <end position="108"/>
    </location>
</feature>
<protein>
    <submittedName>
        <fullName evidence="2">DUF805 domain-containing protein</fullName>
    </submittedName>
</protein>
<evidence type="ECO:0000256" key="1">
    <source>
        <dbReference type="SAM" id="Phobius"/>
    </source>
</evidence>
<keyword evidence="1" id="KW-1133">Transmembrane helix</keyword>
<organism evidence="2 3">
    <name type="scientific">Microbacterium rhizosphaerae</name>
    <dbReference type="NCBI Taxonomy" id="1678237"/>
    <lineage>
        <taxon>Bacteria</taxon>
        <taxon>Bacillati</taxon>
        <taxon>Actinomycetota</taxon>
        <taxon>Actinomycetes</taxon>
        <taxon>Micrococcales</taxon>
        <taxon>Microbacteriaceae</taxon>
        <taxon>Microbacterium</taxon>
    </lineage>
</organism>
<dbReference type="InterPro" id="IPR008523">
    <property type="entry name" value="DUF805"/>
</dbReference>
<feature type="transmembrane region" description="Helical" evidence="1">
    <location>
        <begin position="60"/>
        <end position="78"/>
    </location>
</feature>